<comment type="caution">
    <text evidence="1">The sequence shown here is derived from an EMBL/GenBank/DDBJ whole genome shotgun (WGS) entry which is preliminary data.</text>
</comment>
<dbReference type="AlphaFoldDB" id="A0A3D8SCU8"/>
<name>A0A3D8SCU8_9EURO</name>
<keyword evidence="2" id="KW-1185">Reference proteome</keyword>
<reference evidence="1 2" key="1">
    <citation type="journal article" date="2018" name="IMA Fungus">
        <title>IMA Genome-F 9: Draft genome sequence of Annulohypoxylon stygium, Aspergillus mulundensis, Berkeleyomyces basicola (syn. Thielaviopsis basicola), Ceratocystis smalleyi, two Cercospora beticola strains, Coleophoma cylindrospora, Fusarium fracticaudum, Phialophora cf. hyalina, and Morchella septimelata.</title>
        <authorList>
            <person name="Wingfield B.D."/>
            <person name="Bills G.F."/>
            <person name="Dong Y."/>
            <person name="Huang W."/>
            <person name="Nel W.J."/>
            <person name="Swalarsk-Parry B.S."/>
            <person name="Vaghefi N."/>
            <person name="Wilken P.M."/>
            <person name="An Z."/>
            <person name="de Beer Z.W."/>
            <person name="De Vos L."/>
            <person name="Chen L."/>
            <person name="Duong T.A."/>
            <person name="Gao Y."/>
            <person name="Hammerbacher A."/>
            <person name="Kikkert J.R."/>
            <person name="Li Y."/>
            <person name="Li H."/>
            <person name="Li K."/>
            <person name="Li Q."/>
            <person name="Liu X."/>
            <person name="Ma X."/>
            <person name="Naidoo K."/>
            <person name="Pethybridge S.J."/>
            <person name="Sun J."/>
            <person name="Steenkamp E.T."/>
            <person name="van der Nest M.A."/>
            <person name="van Wyk S."/>
            <person name="Wingfield M.J."/>
            <person name="Xiong C."/>
            <person name="Yue Q."/>
            <person name="Zhang X."/>
        </authorList>
    </citation>
    <scope>NUCLEOTIDE SEQUENCE [LARGE SCALE GENOMIC DNA]</scope>
    <source>
        <strain evidence="1 2">DSM 5745</strain>
    </source>
</reference>
<accession>A0A3D8SCU8</accession>
<evidence type="ECO:0000313" key="1">
    <source>
        <dbReference type="EMBL" id="RDW84166.1"/>
    </source>
</evidence>
<evidence type="ECO:0000313" key="2">
    <source>
        <dbReference type="Proteomes" id="UP000256690"/>
    </source>
</evidence>
<dbReference type="Proteomes" id="UP000256690">
    <property type="component" value="Unassembled WGS sequence"/>
</dbReference>
<dbReference type="GeneID" id="38114862"/>
<sequence>MASQGNRWLYLFIHRTATESEPHQWTFVCPPTRFRGSTEASCLYIHNSGPSAGPGPQLVVEEGTQILRRPRRPWHTYSSIHRICWYPADVHFDIVELLLRSVRQANEDGAMERRWQGPFLRELVEWEFVEQWEADTLDALWFTRPVADEDRGPVGAGGVALEYVDLNASLERNLREQEGSARDAEERGR</sequence>
<gene>
    <name evidence="1" type="ORF">DSM5745_04492</name>
</gene>
<dbReference type="EMBL" id="PVWQ01000004">
    <property type="protein sequence ID" value="RDW84166.1"/>
    <property type="molecule type" value="Genomic_DNA"/>
</dbReference>
<proteinExistence type="predicted"/>
<protein>
    <submittedName>
        <fullName evidence="1">Uncharacterized protein</fullName>
    </submittedName>
</protein>
<organism evidence="1 2">
    <name type="scientific">Aspergillus mulundensis</name>
    <dbReference type="NCBI Taxonomy" id="1810919"/>
    <lineage>
        <taxon>Eukaryota</taxon>
        <taxon>Fungi</taxon>
        <taxon>Dikarya</taxon>
        <taxon>Ascomycota</taxon>
        <taxon>Pezizomycotina</taxon>
        <taxon>Eurotiomycetes</taxon>
        <taxon>Eurotiomycetidae</taxon>
        <taxon>Eurotiales</taxon>
        <taxon>Aspergillaceae</taxon>
        <taxon>Aspergillus</taxon>
        <taxon>Aspergillus subgen. Nidulantes</taxon>
    </lineage>
</organism>
<dbReference type="RefSeq" id="XP_026605504.1">
    <property type="nucleotide sequence ID" value="XM_026746508.1"/>
</dbReference>